<reference evidence="3" key="1">
    <citation type="submission" date="2017-02" db="EMBL/GenBank/DDBJ databases">
        <authorList>
            <person name="Varghese N."/>
            <person name="Submissions S."/>
        </authorList>
    </citation>
    <scope>NUCLEOTIDE SEQUENCE [LARGE SCALE GENOMIC DNA]</scope>
    <source>
        <strain evidence="3">ATCC BAA-34</strain>
    </source>
</reference>
<dbReference type="EMBL" id="FUWR01000005">
    <property type="protein sequence ID" value="SJZ64793.1"/>
    <property type="molecule type" value="Genomic_DNA"/>
</dbReference>
<evidence type="ECO:0000313" key="2">
    <source>
        <dbReference type="EMBL" id="SJZ64793.1"/>
    </source>
</evidence>
<sequence>MSRILLFLFLTVSLVCVSSISQATEMTFSSITIESVGRDGRAHKTVLADGTLSGGHLSGMPPRIYRNEGRMPADQLAQLSNLMQLAAELLPNDQQPQHGQTAPTSYRRLTVVRQGKPDCSCTASGETRFAPELLEQIYTLLAAQKVGGW</sequence>
<keyword evidence="3" id="KW-1185">Reference proteome</keyword>
<organism evidence="2 3">
    <name type="scientific">Trichlorobacter thiogenes</name>
    <dbReference type="NCBI Taxonomy" id="115783"/>
    <lineage>
        <taxon>Bacteria</taxon>
        <taxon>Pseudomonadati</taxon>
        <taxon>Thermodesulfobacteriota</taxon>
        <taxon>Desulfuromonadia</taxon>
        <taxon>Geobacterales</taxon>
        <taxon>Geobacteraceae</taxon>
        <taxon>Trichlorobacter</taxon>
    </lineage>
</organism>
<feature type="chain" id="PRO_5013001570" evidence="1">
    <location>
        <begin position="24"/>
        <end position="149"/>
    </location>
</feature>
<evidence type="ECO:0000313" key="3">
    <source>
        <dbReference type="Proteomes" id="UP000190102"/>
    </source>
</evidence>
<gene>
    <name evidence="2" type="ORF">SAMN02745119_01233</name>
</gene>
<dbReference type="Proteomes" id="UP000190102">
    <property type="component" value="Unassembled WGS sequence"/>
</dbReference>
<proteinExistence type="predicted"/>
<keyword evidence="1" id="KW-0732">Signal</keyword>
<name>A0A1T4MCX3_9BACT</name>
<dbReference type="STRING" id="115783.SAMN02745119_01233"/>
<evidence type="ECO:0000256" key="1">
    <source>
        <dbReference type="SAM" id="SignalP"/>
    </source>
</evidence>
<dbReference type="AlphaFoldDB" id="A0A1T4MCX3"/>
<protein>
    <submittedName>
        <fullName evidence="2">Uncharacterized protein</fullName>
    </submittedName>
</protein>
<feature type="signal peptide" evidence="1">
    <location>
        <begin position="1"/>
        <end position="23"/>
    </location>
</feature>
<accession>A0A1T4MCX3</accession>